<gene>
    <name evidence="4" type="ORF">ALQ36_05190</name>
</gene>
<feature type="transmembrane region" description="Helical" evidence="2">
    <location>
        <begin position="887"/>
        <end position="911"/>
    </location>
</feature>
<feature type="domain" description="Toxin VasX N-terminal region" evidence="3">
    <location>
        <begin position="80"/>
        <end position="215"/>
    </location>
</feature>
<evidence type="ECO:0000256" key="1">
    <source>
        <dbReference type="SAM" id="MobiDB-lite"/>
    </source>
</evidence>
<dbReference type="Proteomes" id="UP000281350">
    <property type="component" value="Unassembled WGS sequence"/>
</dbReference>
<keyword evidence="2" id="KW-0472">Membrane</keyword>
<dbReference type="Pfam" id="PF20249">
    <property type="entry name" value="VasX_N"/>
    <property type="match status" value="1"/>
</dbReference>
<feature type="region of interest" description="Disordered" evidence="1">
    <location>
        <begin position="1"/>
        <end position="51"/>
    </location>
</feature>
<keyword evidence="2" id="KW-0812">Transmembrane</keyword>
<evidence type="ECO:0000256" key="2">
    <source>
        <dbReference type="SAM" id="Phobius"/>
    </source>
</evidence>
<evidence type="ECO:0000313" key="5">
    <source>
        <dbReference type="Proteomes" id="UP000281350"/>
    </source>
</evidence>
<feature type="compositionally biased region" description="Polar residues" evidence="1">
    <location>
        <begin position="39"/>
        <end position="51"/>
    </location>
</feature>
<name>A0A3M3YCC8_9PSED</name>
<proteinExistence type="predicted"/>
<organism evidence="4 5">
    <name type="scientific">Pseudomonas syringae pv. primulae</name>
    <dbReference type="NCBI Taxonomy" id="251707"/>
    <lineage>
        <taxon>Bacteria</taxon>
        <taxon>Pseudomonadati</taxon>
        <taxon>Pseudomonadota</taxon>
        <taxon>Gammaproteobacteria</taxon>
        <taxon>Pseudomonadales</taxon>
        <taxon>Pseudomonadaceae</taxon>
        <taxon>Pseudomonas</taxon>
    </lineage>
</organism>
<dbReference type="CDD" id="cd20708">
    <property type="entry name" value="MIX_IV"/>
    <property type="match status" value="1"/>
</dbReference>
<sequence>MFSGHSAPRSTSRHQATDPRQVVANPLPAHPAGQLGSGRAQSHTAWNPSMTRKTLSPVDKAFWESRARSHVDARNSLSTCPLMGDKVQLLPLRYGRVERLHNLPDTSGYTDLKRPIGLRLVRDGYLYVIDESSGYLHEYRLENGVPTKLLWQDREVAQDVRQTAVGEHTLIFPRDSTLHVAYAELQWTAAKCAHVLGSAADRIYFMQTVDLAQADCEQGGVHLRAEHQVREQLAELAELPAQQCTTPDMPERERQDYVWEHQPLFREAHIGELKNALNPFYELNHLYLLLDDSIGMLRDLAQEQDEVVGWLNEWRERNDNEMRYITASYIDTLMSAGDNSARQTNPDSALLKDTMPEQRGRIYDYINARNHWRREHNKGPVPSTTSAGQYSALRGSTYDERPQVRFARLDMDGKYSQMVLALGKPRHEALKDDIDALEENSQGILNGVGLGSRGIYDLVRHEEMQAYLTQERSHLKRWTQRLDDITHDRVSLLTQGELYRSAWYFDPDHPDQLKSALTMELNCTRDLCRTEESLQKVGDYFHDNPHYILPVFYGRLDMDFLRAKSGSLLKWLDDIHNFSDGLADAQRRIADISHIMGNHWTHSLNLDPAALPLHQAVNASYIPAVALNLERWLIEMQKQLNSPQLRQHLDNFSRASNRAQRLGMLVALQQEAVTLRVADAADVQKFRDNFVRLNQLLATEDDLIRARSRLTKLINRRTLTADQHQDLLYERQYTNQRLLQTRNTRDALRRDLEKAIVPTGNPVNGAIGVRLDVTDPQMRALDDEIEKLRAGAFGGYATQGAAAAALKGSFFPLLAVCLQLGNLVEAWAVWRASSGNRSVKDKFIWVSTLSSVASASISVFQAVYIAMASEAFNTVITNSSETKGMLLGVRIGQFGLGLGGIIVPLSLVGAVGTTWNNWEKWTSAMMTGAPGEKSGALMAMGGDIGGTGISAMLTGHAGKELIGFLKDIYPETGDARKKASSIAWATRGSRFLQLSMRLTPWGLIFTALQLGGEALYNYSNLDEEQRWLLHCQWGNDPHGWDWSAHAQKLAETTLLPTVLDQGIGSRQRNGQPVRSLHLILPGLTESSFDDTSLRWFAELIEAPHRQDVSKGLRQGLSVASASPLTLALEIPEHWQGHNALLLLRLAVKPALANTYLKADQGYLNYRIPLSMGSLSKPIHVSSSFTDEGMTLPVLPIERGHLFEF</sequence>
<dbReference type="InterPro" id="IPR046864">
    <property type="entry name" value="VasX_N"/>
</dbReference>
<feature type="transmembrane region" description="Helical" evidence="2">
    <location>
        <begin position="842"/>
        <end position="867"/>
    </location>
</feature>
<keyword evidence="2" id="KW-1133">Transmembrane helix</keyword>
<evidence type="ECO:0000259" key="3">
    <source>
        <dbReference type="Pfam" id="PF20249"/>
    </source>
</evidence>
<reference evidence="4 5" key="1">
    <citation type="submission" date="2018-08" db="EMBL/GenBank/DDBJ databases">
        <title>Recombination of ecologically and evolutionarily significant loci maintains genetic cohesion in the Pseudomonas syringae species complex.</title>
        <authorList>
            <person name="Dillon M."/>
            <person name="Thakur S."/>
            <person name="Almeida R.N.D."/>
            <person name="Weir B.S."/>
            <person name="Guttman D.S."/>
        </authorList>
    </citation>
    <scope>NUCLEOTIDE SEQUENCE [LARGE SCALE GENOMIC DNA]</scope>
    <source>
        <strain evidence="4 5">ICMP 2732</strain>
    </source>
</reference>
<comment type="caution">
    <text evidence="4">The sequence shown here is derived from an EMBL/GenBank/DDBJ whole genome shotgun (WGS) entry which is preliminary data.</text>
</comment>
<protein>
    <recommendedName>
        <fullName evidence="3">Toxin VasX N-terminal region domain-containing protein</fullName>
    </recommendedName>
</protein>
<dbReference type="AlphaFoldDB" id="A0A3M3YCC8"/>
<feature type="transmembrane region" description="Helical" evidence="2">
    <location>
        <begin position="810"/>
        <end position="830"/>
    </location>
</feature>
<accession>A0A3M3YCC8</accession>
<evidence type="ECO:0000313" key="4">
    <source>
        <dbReference type="EMBL" id="RMO80070.1"/>
    </source>
</evidence>
<dbReference type="EMBL" id="RBPY01000052">
    <property type="protein sequence ID" value="RMO80070.1"/>
    <property type="molecule type" value="Genomic_DNA"/>
</dbReference>